<dbReference type="EMBL" id="LAJG01000014">
    <property type="protein sequence ID" value="KKB79978.1"/>
    <property type="molecule type" value="Genomic_DNA"/>
</dbReference>
<name>A0A0F5LC94_9HYPH</name>
<evidence type="ECO:0000313" key="3">
    <source>
        <dbReference type="Proteomes" id="UP000033514"/>
    </source>
</evidence>
<dbReference type="Proteomes" id="UP000033514">
    <property type="component" value="Unassembled WGS sequence"/>
</dbReference>
<feature type="chain" id="PRO_5002491775" evidence="1">
    <location>
        <begin position="19"/>
        <end position="425"/>
    </location>
</feature>
<feature type="signal peptide" evidence="1">
    <location>
        <begin position="1"/>
        <end position="18"/>
    </location>
</feature>
<evidence type="ECO:0000256" key="1">
    <source>
        <dbReference type="SAM" id="SignalP"/>
    </source>
</evidence>
<dbReference type="STRING" id="361041.VW35_05810"/>
<comment type="caution">
    <text evidence="2">The sequence shown here is derived from an EMBL/GenBank/DDBJ whole genome shotgun (WGS) entry which is preliminary data.</text>
</comment>
<gene>
    <name evidence="2" type="ORF">VW35_05810</name>
</gene>
<reference evidence="2 3" key="1">
    <citation type="submission" date="2015-03" db="EMBL/GenBank/DDBJ databases">
        <authorList>
            <person name="Hassan Y.I."/>
            <person name="Lepp D."/>
            <person name="Zhou T."/>
        </authorList>
    </citation>
    <scope>NUCLEOTIDE SEQUENCE [LARGE SCALE GENOMIC DNA]</scope>
    <source>
        <strain evidence="2 3">GH2-10</strain>
    </source>
</reference>
<organism evidence="2 3">
    <name type="scientific">Devosia soli</name>
    <dbReference type="NCBI Taxonomy" id="361041"/>
    <lineage>
        <taxon>Bacteria</taxon>
        <taxon>Pseudomonadati</taxon>
        <taxon>Pseudomonadota</taxon>
        <taxon>Alphaproteobacteria</taxon>
        <taxon>Hyphomicrobiales</taxon>
        <taxon>Devosiaceae</taxon>
        <taxon>Devosia</taxon>
    </lineage>
</organism>
<dbReference type="RefSeq" id="WP_046142042.1">
    <property type="nucleotide sequence ID" value="NZ_LAJG01000014.1"/>
</dbReference>
<dbReference type="AlphaFoldDB" id="A0A0F5LC94"/>
<dbReference type="OrthoDB" id="9815249at2"/>
<evidence type="ECO:0000313" key="2">
    <source>
        <dbReference type="EMBL" id="KKB79978.1"/>
    </source>
</evidence>
<accession>A0A0F5LC94</accession>
<proteinExistence type="predicted"/>
<keyword evidence="1" id="KW-0732">Signal</keyword>
<keyword evidence="3" id="KW-1185">Reference proteome</keyword>
<protein>
    <submittedName>
        <fullName evidence="2">Uncharacterized protein</fullName>
    </submittedName>
</protein>
<dbReference type="PATRIC" id="fig|361041.3.peg.481"/>
<sequence>MKTWIVAGLSLLAAPAWAGEAGDGLAQSLYEGQSGAFAAAFAPQCDLGEGDACFALGMAGLVSAYETFAKALYRHGAVTPDARPLSLFLGLGSETISTPGNPDPEPLSYRQFRDILDGFSKDLDAAGRYMMRAGQGSDFVVPIDPLKVRIDFDGDGTAGETETLGTLLYQAGGYFDIPSPDAQPPSGKVKTKSPAADLTIGFDNADGFWFAGYANVTAAPVEIALAHDFSAFFDNYFHRIFPEAGLPMEEYSRGSGTMFMDAESDAFFADAIAAIHTSRFPVIDKGRLSAVLVRLANIIMLSRQNWDAILAETDDDRELVPSPRQTSLVPGREVTEDVVAAWRQALDSVDEILHGDLLIPHWRFKQGFNLKTYFETAEETDLVLLFTGSGALPFLDDGPIADAESFAEINRVMGDDWPMFALWFN</sequence>